<reference evidence="4" key="1">
    <citation type="submission" date="2020-08" db="EMBL/GenBank/DDBJ databases">
        <title>Chromosome-level assembly of Southern catfish (Silurus meridionalis) provides insights into visual adaptation to the nocturnal and benthic lifestyles.</title>
        <authorList>
            <person name="Zhang Y."/>
            <person name="Wang D."/>
            <person name="Peng Z."/>
        </authorList>
    </citation>
    <scope>NUCLEOTIDE SEQUENCE</scope>
    <source>
        <strain evidence="4">SWU-2019-XX</strain>
        <tissue evidence="4">Muscle</tissue>
    </source>
</reference>
<evidence type="ECO:0000256" key="1">
    <source>
        <dbReference type="ARBA" id="ARBA00022729"/>
    </source>
</evidence>
<keyword evidence="3" id="KW-1133">Transmembrane helix</keyword>
<dbReference type="AlphaFoldDB" id="A0A8T0BI48"/>
<evidence type="ECO:0008006" key="6">
    <source>
        <dbReference type="Google" id="ProtNLM"/>
    </source>
</evidence>
<dbReference type="InterPro" id="IPR050488">
    <property type="entry name" value="Ig_Fc_receptor"/>
</dbReference>
<dbReference type="GO" id="GO:0007166">
    <property type="term" value="P:cell surface receptor signaling pathway"/>
    <property type="evidence" value="ECO:0007669"/>
    <property type="project" value="TreeGrafter"/>
</dbReference>
<keyword evidence="3" id="KW-0812">Transmembrane</keyword>
<keyword evidence="1" id="KW-0732">Signal</keyword>
<dbReference type="Proteomes" id="UP000606274">
    <property type="component" value="Unassembled WGS sequence"/>
</dbReference>
<dbReference type="GO" id="GO:0009897">
    <property type="term" value="C:external side of plasma membrane"/>
    <property type="evidence" value="ECO:0007669"/>
    <property type="project" value="TreeGrafter"/>
</dbReference>
<evidence type="ECO:0000256" key="3">
    <source>
        <dbReference type="SAM" id="Phobius"/>
    </source>
</evidence>
<keyword evidence="3" id="KW-0472">Membrane</keyword>
<dbReference type="PANTHER" id="PTHR11481">
    <property type="entry name" value="IMMUNOGLOBULIN FC RECEPTOR"/>
    <property type="match status" value="1"/>
</dbReference>
<evidence type="ECO:0000313" key="4">
    <source>
        <dbReference type="EMBL" id="KAF7706769.1"/>
    </source>
</evidence>
<proteinExistence type="predicted"/>
<dbReference type="GO" id="GO:0006955">
    <property type="term" value="P:immune response"/>
    <property type="evidence" value="ECO:0007669"/>
    <property type="project" value="TreeGrafter"/>
</dbReference>
<dbReference type="GO" id="GO:0004888">
    <property type="term" value="F:transmembrane signaling receptor activity"/>
    <property type="evidence" value="ECO:0007669"/>
    <property type="project" value="TreeGrafter"/>
</dbReference>
<dbReference type="Gene3D" id="2.60.40.10">
    <property type="entry name" value="Immunoglobulins"/>
    <property type="match status" value="2"/>
</dbReference>
<evidence type="ECO:0000313" key="5">
    <source>
        <dbReference type="Proteomes" id="UP000606274"/>
    </source>
</evidence>
<gene>
    <name evidence="4" type="ORF">HF521_020023</name>
</gene>
<dbReference type="InterPro" id="IPR013783">
    <property type="entry name" value="Ig-like_fold"/>
</dbReference>
<comment type="caution">
    <text evidence="4">The sequence shown here is derived from an EMBL/GenBank/DDBJ whole genome shotgun (WGS) entry which is preliminary data.</text>
</comment>
<name>A0A8T0BI48_SILME</name>
<evidence type="ECO:0000256" key="2">
    <source>
        <dbReference type="ARBA" id="ARBA00023157"/>
    </source>
</evidence>
<dbReference type="EMBL" id="JABFDY010000006">
    <property type="protein sequence ID" value="KAF7706769.1"/>
    <property type="molecule type" value="Genomic_DNA"/>
</dbReference>
<organism evidence="4 5">
    <name type="scientific">Silurus meridionalis</name>
    <name type="common">Southern catfish</name>
    <name type="synonym">Silurus soldatovi meridionalis</name>
    <dbReference type="NCBI Taxonomy" id="175797"/>
    <lineage>
        <taxon>Eukaryota</taxon>
        <taxon>Metazoa</taxon>
        <taxon>Chordata</taxon>
        <taxon>Craniata</taxon>
        <taxon>Vertebrata</taxon>
        <taxon>Euteleostomi</taxon>
        <taxon>Actinopterygii</taxon>
        <taxon>Neopterygii</taxon>
        <taxon>Teleostei</taxon>
        <taxon>Ostariophysi</taxon>
        <taxon>Siluriformes</taxon>
        <taxon>Siluridae</taxon>
        <taxon>Silurus</taxon>
    </lineage>
</organism>
<keyword evidence="5" id="KW-1185">Reference proteome</keyword>
<accession>A0A8T0BI48</accession>
<feature type="transmembrane region" description="Helical" evidence="3">
    <location>
        <begin position="142"/>
        <end position="163"/>
    </location>
</feature>
<sequence length="231" mass="25893">MQTFKIRSVGYSDRGNYTCRGQWIGAVSSEMSDAVTLTISEKPKPTVRVNQQSFVYAGDTITLSCELQQMTGWVFFWRNQYYRSKSPSSSSTCSYTELSDHVEITVRERPQAVLSVFPQNWLTEGDSVTLSFSGSIPIRGRAAVSASLGLLFIALLFLMILLWCCKKAKGSDNIYSNVDLADMRRTGKAEAESSKVIYAQVTKKIKAKRNIGDIKSVADFTVYKEMKHNTE</sequence>
<dbReference type="PANTHER" id="PTHR11481:SF60">
    <property type="entry name" value="IG-LIKE DOMAIN-CONTAINING PROTEIN"/>
    <property type="match status" value="1"/>
</dbReference>
<dbReference type="SUPFAM" id="SSF48726">
    <property type="entry name" value="Immunoglobulin"/>
    <property type="match status" value="2"/>
</dbReference>
<dbReference type="InterPro" id="IPR036179">
    <property type="entry name" value="Ig-like_dom_sf"/>
</dbReference>
<protein>
    <recommendedName>
        <fullName evidence="6">Ig-like domain-containing protein</fullName>
    </recommendedName>
</protein>
<keyword evidence="2" id="KW-1015">Disulfide bond</keyword>